<dbReference type="Proteomes" id="UP001165083">
    <property type="component" value="Unassembled WGS sequence"/>
</dbReference>
<comment type="caution">
    <text evidence="2">The sequence shown here is derived from an EMBL/GenBank/DDBJ whole genome shotgun (WGS) entry which is preliminary data.</text>
</comment>
<organism evidence="2 3">
    <name type="scientific">Phytophthora lilii</name>
    <dbReference type="NCBI Taxonomy" id="2077276"/>
    <lineage>
        <taxon>Eukaryota</taxon>
        <taxon>Sar</taxon>
        <taxon>Stramenopiles</taxon>
        <taxon>Oomycota</taxon>
        <taxon>Peronosporomycetes</taxon>
        <taxon>Peronosporales</taxon>
        <taxon>Peronosporaceae</taxon>
        <taxon>Phytophthora</taxon>
    </lineage>
</organism>
<feature type="region of interest" description="Disordered" evidence="1">
    <location>
        <begin position="1"/>
        <end position="39"/>
    </location>
</feature>
<gene>
    <name evidence="2" type="ORF">Plil01_001812800</name>
</gene>
<feature type="compositionally biased region" description="Pro residues" evidence="1">
    <location>
        <begin position="152"/>
        <end position="161"/>
    </location>
</feature>
<accession>A0A9W7D812</accession>
<dbReference type="AlphaFoldDB" id="A0A9W7D812"/>
<evidence type="ECO:0000313" key="2">
    <source>
        <dbReference type="EMBL" id="GMF65469.1"/>
    </source>
</evidence>
<name>A0A9W7D812_9STRA</name>
<feature type="compositionally biased region" description="Pro residues" evidence="1">
    <location>
        <begin position="23"/>
        <end position="33"/>
    </location>
</feature>
<sequence length="161" mass="17357">MKQMLLERERAVAGESSPERKPSPPPSESPSPAPTSGFSVASFTSAASSAASRFMSAVEPPSLSVEEQQRRAHHTSELITRALVAEEMQRFRSETTKALENIMNHFSCAEAQLAKRSGSVWREYLKTSAADPQILAQSTKEMLDTATTSSSSPPPSAADAF</sequence>
<dbReference type="OrthoDB" id="5227681at2759"/>
<feature type="region of interest" description="Disordered" evidence="1">
    <location>
        <begin position="140"/>
        <end position="161"/>
    </location>
</feature>
<evidence type="ECO:0000256" key="1">
    <source>
        <dbReference type="SAM" id="MobiDB-lite"/>
    </source>
</evidence>
<proteinExistence type="predicted"/>
<evidence type="ECO:0000313" key="3">
    <source>
        <dbReference type="Proteomes" id="UP001165083"/>
    </source>
</evidence>
<reference evidence="2" key="1">
    <citation type="submission" date="2023-04" db="EMBL/GenBank/DDBJ databases">
        <title>Phytophthora lilii NBRC 32176.</title>
        <authorList>
            <person name="Ichikawa N."/>
            <person name="Sato H."/>
            <person name="Tonouchi N."/>
        </authorList>
    </citation>
    <scope>NUCLEOTIDE SEQUENCE</scope>
    <source>
        <strain evidence="2">NBRC 32176</strain>
    </source>
</reference>
<protein>
    <submittedName>
        <fullName evidence="2">Unnamed protein product</fullName>
    </submittedName>
</protein>
<keyword evidence="3" id="KW-1185">Reference proteome</keyword>
<dbReference type="EMBL" id="BSXW01012473">
    <property type="protein sequence ID" value="GMF65469.1"/>
    <property type="molecule type" value="Genomic_DNA"/>
</dbReference>
<feature type="compositionally biased region" description="Basic and acidic residues" evidence="1">
    <location>
        <begin position="1"/>
        <end position="22"/>
    </location>
</feature>